<dbReference type="Proteomes" id="UP000054988">
    <property type="component" value="Unassembled WGS sequence"/>
</dbReference>
<feature type="compositionally biased region" description="Basic and acidic residues" evidence="1">
    <location>
        <begin position="114"/>
        <end position="133"/>
    </location>
</feature>
<evidence type="ECO:0008006" key="4">
    <source>
        <dbReference type="Google" id="ProtNLM"/>
    </source>
</evidence>
<name>A0A0W0FKX7_MONRR</name>
<feature type="compositionally biased region" description="Basic and acidic residues" evidence="1">
    <location>
        <begin position="94"/>
        <end position="104"/>
    </location>
</feature>
<gene>
    <name evidence="2" type="ORF">WG66_10495</name>
</gene>
<evidence type="ECO:0000313" key="3">
    <source>
        <dbReference type="Proteomes" id="UP000054988"/>
    </source>
</evidence>
<dbReference type="EMBL" id="LATX01001874">
    <property type="protein sequence ID" value="KTB36925.1"/>
    <property type="molecule type" value="Genomic_DNA"/>
</dbReference>
<evidence type="ECO:0000313" key="2">
    <source>
        <dbReference type="EMBL" id="KTB36925.1"/>
    </source>
</evidence>
<accession>A0A0W0FKX7</accession>
<protein>
    <recommendedName>
        <fullName evidence="4">SAP domain-containing protein</fullName>
    </recommendedName>
</protein>
<dbReference type="AlphaFoldDB" id="A0A0W0FKX7"/>
<organism evidence="2 3">
    <name type="scientific">Moniliophthora roreri</name>
    <name type="common">Frosty pod rot fungus</name>
    <name type="synonym">Monilia roreri</name>
    <dbReference type="NCBI Taxonomy" id="221103"/>
    <lineage>
        <taxon>Eukaryota</taxon>
        <taxon>Fungi</taxon>
        <taxon>Dikarya</taxon>
        <taxon>Basidiomycota</taxon>
        <taxon>Agaricomycotina</taxon>
        <taxon>Agaricomycetes</taxon>
        <taxon>Agaricomycetidae</taxon>
        <taxon>Agaricales</taxon>
        <taxon>Marasmiineae</taxon>
        <taxon>Marasmiaceae</taxon>
        <taxon>Moniliophthora</taxon>
    </lineage>
</organism>
<reference evidence="2 3" key="1">
    <citation type="submission" date="2015-12" db="EMBL/GenBank/DDBJ databases">
        <title>Draft genome sequence of Moniliophthora roreri, the causal agent of frosty pod rot of cacao.</title>
        <authorList>
            <person name="Aime M.C."/>
            <person name="Diaz-Valderrama J.R."/>
            <person name="Kijpornyongpan T."/>
            <person name="Phillips-Mora W."/>
        </authorList>
    </citation>
    <scope>NUCLEOTIDE SEQUENCE [LARGE SCALE GENOMIC DNA]</scope>
    <source>
        <strain evidence="2 3">MCA 2952</strain>
    </source>
</reference>
<comment type="caution">
    <text evidence="2">The sequence shown here is derived from an EMBL/GenBank/DDBJ whole genome shotgun (WGS) entry which is preliminary data.</text>
</comment>
<proteinExistence type="predicted"/>
<evidence type="ECO:0000256" key="1">
    <source>
        <dbReference type="SAM" id="MobiDB-lite"/>
    </source>
</evidence>
<sequence>MDLDAVVDLVEESPEMECEDKDKEYELPGTEDSVVIKYRLDRLNQPQLLALHRDLGFGTKGKKEDFLRKLKDYSTKPEEWKLQRPGARCSHKGPQPEKDHNGEKKSKKKTGYKARREELIKDQPLESVQRSHDTRLLKTKQELLEWAGDCPAVSHKTNDPRAV</sequence>
<feature type="region of interest" description="Disordered" evidence="1">
    <location>
        <begin position="77"/>
        <end position="133"/>
    </location>
</feature>